<evidence type="ECO:0000256" key="3">
    <source>
        <dbReference type="ARBA" id="ARBA00022475"/>
    </source>
</evidence>
<reference evidence="9 10" key="1">
    <citation type="submission" date="2017-06" db="EMBL/GenBank/DDBJ databases">
        <authorList>
            <person name="Kim H.J."/>
            <person name="Triplett B.A."/>
        </authorList>
    </citation>
    <scope>NUCLEOTIDE SEQUENCE [LARGE SCALE GENOMIC DNA]</scope>
    <source>
        <strain evidence="9 10">SCA</strain>
    </source>
</reference>
<protein>
    <submittedName>
        <fullName evidence="9">Peptide/nickel transport system permease protein</fullName>
    </submittedName>
</protein>
<dbReference type="PROSITE" id="PS50928">
    <property type="entry name" value="ABC_TM1"/>
    <property type="match status" value="1"/>
</dbReference>
<evidence type="ECO:0000313" key="10">
    <source>
        <dbReference type="Proteomes" id="UP000198304"/>
    </source>
</evidence>
<evidence type="ECO:0000256" key="4">
    <source>
        <dbReference type="ARBA" id="ARBA00022692"/>
    </source>
</evidence>
<dbReference type="RefSeq" id="WP_089281671.1">
    <property type="nucleotide sequence ID" value="NZ_FZOJ01000003.1"/>
</dbReference>
<dbReference type="Pfam" id="PF00528">
    <property type="entry name" value="BPD_transp_1"/>
    <property type="match status" value="1"/>
</dbReference>
<evidence type="ECO:0000256" key="2">
    <source>
        <dbReference type="ARBA" id="ARBA00022448"/>
    </source>
</evidence>
<keyword evidence="2 7" id="KW-0813">Transport</keyword>
<dbReference type="PANTHER" id="PTHR43386:SF1">
    <property type="entry name" value="D,D-DIPEPTIDE TRANSPORT SYSTEM PERMEASE PROTEIN DDPC-RELATED"/>
    <property type="match status" value="1"/>
</dbReference>
<keyword evidence="3" id="KW-1003">Cell membrane</keyword>
<dbReference type="CDD" id="cd06261">
    <property type="entry name" value="TM_PBP2"/>
    <property type="match status" value="1"/>
</dbReference>
<evidence type="ECO:0000256" key="6">
    <source>
        <dbReference type="ARBA" id="ARBA00023136"/>
    </source>
</evidence>
<dbReference type="GO" id="GO:0005886">
    <property type="term" value="C:plasma membrane"/>
    <property type="evidence" value="ECO:0007669"/>
    <property type="project" value="UniProtKB-SubCell"/>
</dbReference>
<dbReference type="InterPro" id="IPR035906">
    <property type="entry name" value="MetI-like_sf"/>
</dbReference>
<feature type="transmembrane region" description="Helical" evidence="7">
    <location>
        <begin position="78"/>
        <end position="104"/>
    </location>
</feature>
<evidence type="ECO:0000256" key="7">
    <source>
        <dbReference type="RuleBase" id="RU363032"/>
    </source>
</evidence>
<keyword evidence="4 7" id="KW-0812">Transmembrane</keyword>
<evidence type="ECO:0000259" key="8">
    <source>
        <dbReference type="PROSITE" id="PS50928"/>
    </source>
</evidence>
<dbReference type="EMBL" id="FZOJ01000003">
    <property type="protein sequence ID" value="SNS05898.1"/>
    <property type="molecule type" value="Genomic_DNA"/>
</dbReference>
<feature type="transmembrane region" description="Helical" evidence="7">
    <location>
        <begin position="12"/>
        <end position="31"/>
    </location>
</feature>
<comment type="subcellular location">
    <subcellularLocation>
        <location evidence="1 7">Cell membrane</location>
        <topology evidence="1 7">Multi-pass membrane protein</topology>
    </subcellularLocation>
</comment>
<comment type="similarity">
    <text evidence="7">Belongs to the binding-protein-dependent transport system permease family.</text>
</comment>
<dbReference type="GO" id="GO:0055085">
    <property type="term" value="P:transmembrane transport"/>
    <property type="evidence" value="ECO:0007669"/>
    <property type="project" value="InterPro"/>
</dbReference>
<proteinExistence type="inferred from homology"/>
<dbReference type="InterPro" id="IPR050366">
    <property type="entry name" value="BP-dependent_transpt_permease"/>
</dbReference>
<feature type="domain" description="ABC transmembrane type-1" evidence="8">
    <location>
        <begin position="74"/>
        <end position="267"/>
    </location>
</feature>
<feature type="transmembrane region" description="Helical" evidence="7">
    <location>
        <begin position="247"/>
        <end position="267"/>
    </location>
</feature>
<organism evidence="9 10">
    <name type="scientific">Anaerovirgula multivorans</name>
    <dbReference type="NCBI Taxonomy" id="312168"/>
    <lineage>
        <taxon>Bacteria</taxon>
        <taxon>Bacillati</taxon>
        <taxon>Bacillota</taxon>
        <taxon>Clostridia</taxon>
        <taxon>Peptostreptococcales</taxon>
        <taxon>Natronincolaceae</taxon>
        <taxon>Anaerovirgula</taxon>
    </lineage>
</organism>
<evidence type="ECO:0000256" key="5">
    <source>
        <dbReference type="ARBA" id="ARBA00022989"/>
    </source>
</evidence>
<dbReference type="AlphaFoldDB" id="A0A239BEX3"/>
<evidence type="ECO:0000256" key="1">
    <source>
        <dbReference type="ARBA" id="ARBA00004651"/>
    </source>
</evidence>
<dbReference type="PANTHER" id="PTHR43386">
    <property type="entry name" value="OLIGOPEPTIDE TRANSPORT SYSTEM PERMEASE PROTEIN APPC"/>
    <property type="match status" value="1"/>
</dbReference>
<dbReference type="Proteomes" id="UP000198304">
    <property type="component" value="Unassembled WGS sequence"/>
</dbReference>
<accession>A0A239BEX3</accession>
<keyword evidence="6 7" id="KW-0472">Membrane</keyword>
<dbReference type="Gene3D" id="1.10.3720.10">
    <property type="entry name" value="MetI-like"/>
    <property type="match status" value="1"/>
</dbReference>
<name>A0A239BEX3_9FIRM</name>
<keyword evidence="10" id="KW-1185">Reference proteome</keyword>
<dbReference type="OrthoDB" id="9783218at2"/>
<gene>
    <name evidence="9" type="ORF">SAMN05446037_1003190</name>
</gene>
<dbReference type="SUPFAM" id="SSF161098">
    <property type="entry name" value="MetI-like"/>
    <property type="match status" value="1"/>
</dbReference>
<evidence type="ECO:0000313" key="9">
    <source>
        <dbReference type="EMBL" id="SNS05898.1"/>
    </source>
</evidence>
<dbReference type="InterPro" id="IPR000515">
    <property type="entry name" value="MetI-like"/>
</dbReference>
<sequence length="285" mass="31738">MKKIIQRILEFSLVGKIALIVIGFFIVLAIFSSQLSHYPYDLPSGAALQPPSREHWMGTDDLGIDIWAQLCYGARVSIMVGFTTAFLSVAGGGLVGVCAGYYGGKIDGWMMRLTDLMMIIPQLPMMIVLGAFFGPSLKNIIFVLTLFSWTAPARIVRSKVLSIKEEKYILVAKSYGAGFFYMIQKHFLPQTFSLMMVSFIQLISRAIVAEAGLSFLGLGDPTSKSWGLMLNHGMAFRGIYFTDFWKWWILFPLVCILTMVLAVSFVGKEIERKEVSSYGKTTTKG</sequence>
<keyword evidence="5 7" id="KW-1133">Transmembrane helix</keyword>